<protein>
    <submittedName>
        <fullName evidence="2">Uncharacterized protein</fullName>
    </submittedName>
</protein>
<proteinExistence type="predicted"/>
<gene>
    <name evidence="2" type="ORF">JOF53_000862</name>
</gene>
<dbReference type="RefSeq" id="WP_276329005.1">
    <property type="nucleotide sequence ID" value="NZ_JAGIOO010000001.1"/>
</dbReference>
<organism evidence="2 3">
    <name type="scientific">Crossiella equi</name>
    <dbReference type="NCBI Taxonomy" id="130796"/>
    <lineage>
        <taxon>Bacteria</taxon>
        <taxon>Bacillati</taxon>
        <taxon>Actinomycetota</taxon>
        <taxon>Actinomycetes</taxon>
        <taxon>Pseudonocardiales</taxon>
        <taxon>Pseudonocardiaceae</taxon>
        <taxon>Crossiella</taxon>
    </lineage>
</organism>
<keyword evidence="3" id="KW-1185">Reference proteome</keyword>
<evidence type="ECO:0000256" key="1">
    <source>
        <dbReference type="SAM" id="MobiDB-lite"/>
    </source>
</evidence>
<reference evidence="2 3" key="1">
    <citation type="submission" date="2021-03" db="EMBL/GenBank/DDBJ databases">
        <title>Sequencing the genomes of 1000 actinobacteria strains.</title>
        <authorList>
            <person name="Klenk H.-P."/>
        </authorList>
    </citation>
    <scope>NUCLEOTIDE SEQUENCE [LARGE SCALE GENOMIC DNA]</scope>
    <source>
        <strain evidence="2 3">DSM 44580</strain>
    </source>
</reference>
<name>A0ABS5A5X7_9PSEU</name>
<dbReference type="EMBL" id="JAGIOO010000001">
    <property type="protein sequence ID" value="MBP2471990.1"/>
    <property type="molecule type" value="Genomic_DNA"/>
</dbReference>
<sequence>MLSRGVGILAHAHEESTSGTRTTGPLPKPVLAGYHGPDRRDLE</sequence>
<evidence type="ECO:0000313" key="3">
    <source>
        <dbReference type="Proteomes" id="UP001519363"/>
    </source>
</evidence>
<evidence type="ECO:0000313" key="2">
    <source>
        <dbReference type="EMBL" id="MBP2471990.1"/>
    </source>
</evidence>
<feature type="region of interest" description="Disordered" evidence="1">
    <location>
        <begin position="1"/>
        <end position="43"/>
    </location>
</feature>
<comment type="caution">
    <text evidence="2">The sequence shown here is derived from an EMBL/GenBank/DDBJ whole genome shotgun (WGS) entry which is preliminary data.</text>
</comment>
<dbReference type="Proteomes" id="UP001519363">
    <property type="component" value="Unassembled WGS sequence"/>
</dbReference>
<accession>A0ABS5A5X7</accession>